<dbReference type="EMBL" id="CP001814">
    <property type="protein sequence ID" value="ACZ84466.1"/>
    <property type="molecule type" value="Genomic_DNA"/>
</dbReference>
<feature type="compositionally biased region" description="Acidic residues" evidence="1">
    <location>
        <begin position="312"/>
        <end position="325"/>
    </location>
</feature>
<dbReference type="eggNOG" id="ENOG5031U1J">
    <property type="taxonomic scope" value="Bacteria"/>
</dbReference>
<evidence type="ECO:0000313" key="4">
    <source>
        <dbReference type="Proteomes" id="UP000002029"/>
    </source>
</evidence>
<dbReference type="KEGG" id="sro:Sros_1473"/>
<feature type="transmembrane region" description="Helical" evidence="2">
    <location>
        <begin position="9"/>
        <end position="29"/>
    </location>
</feature>
<dbReference type="OrthoDB" id="153031at2"/>
<gene>
    <name evidence="3" type="ordered locus">Sros_1473</name>
</gene>
<dbReference type="HOGENOM" id="CLU_045231_0_0_11"/>
<evidence type="ECO:0000313" key="3">
    <source>
        <dbReference type="EMBL" id="ACZ84466.1"/>
    </source>
</evidence>
<feature type="region of interest" description="Disordered" evidence="1">
    <location>
        <begin position="304"/>
        <end position="347"/>
    </location>
</feature>
<dbReference type="AlphaFoldDB" id="D2AQC2"/>
<keyword evidence="4" id="KW-1185">Reference proteome</keyword>
<proteinExistence type="predicted"/>
<keyword evidence="2" id="KW-1133">Transmembrane helix</keyword>
<name>D2AQC2_STRRD</name>
<keyword evidence="2" id="KW-0472">Membrane</keyword>
<dbReference type="InterPro" id="IPR021424">
    <property type="entry name" value="PorA"/>
</dbReference>
<evidence type="ECO:0000256" key="1">
    <source>
        <dbReference type="SAM" id="MobiDB-lite"/>
    </source>
</evidence>
<dbReference type="STRING" id="479432.Sros_1473"/>
<dbReference type="Pfam" id="PF11271">
    <property type="entry name" value="PorA"/>
    <property type="match status" value="1"/>
</dbReference>
<sequence length="347" mass="38083">MRTPHGRQVTLVAAGSFALILAALLRLYVYPHSALHPREPYPATVHLSAAGATYFDWATLRLRVGEPVYRTAILQADPFAGDGDTAVWTELTTTNDRSGARIDYQERKVGFDRRTGVSRSCCEEYVGARRGVRQAGLAFRWPIDARPVAYPFFDPVTLRETRMRYTGEQTVRGLRVHRYEQDTAPVRMEDVADPLPGRILGLPGSAVRVARFAETSRVYWVEPRSGLPIRVEEHIRQTLRTADDQERLVVLDATFRTAEQDVELFAAVAGDFAAWARAVETTAPAVLAGLGAVMLAASALPGRRRRSAAAQDEQEVPGDDLPEAGDPDHGAGPARVVAGQGVDDVDR</sequence>
<evidence type="ECO:0000256" key="2">
    <source>
        <dbReference type="SAM" id="Phobius"/>
    </source>
</evidence>
<protein>
    <recommendedName>
        <fullName evidence="5">DUF3068 domain-containing protein</fullName>
    </recommendedName>
</protein>
<accession>D2AQC2</accession>
<organism evidence="3 4">
    <name type="scientific">Streptosporangium roseum (strain ATCC 12428 / DSM 43021 / JCM 3005 / KCTC 9067 / NCIMB 10171 / NRRL 2505 / NI 9100)</name>
    <dbReference type="NCBI Taxonomy" id="479432"/>
    <lineage>
        <taxon>Bacteria</taxon>
        <taxon>Bacillati</taxon>
        <taxon>Actinomycetota</taxon>
        <taxon>Actinomycetes</taxon>
        <taxon>Streptosporangiales</taxon>
        <taxon>Streptosporangiaceae</taxon>
        <taxon>Streptosporangium</taxon>
    </lineage>
</organism>
<evidence type="ECO:0008006" key="5">
    <source>
        <dbReference type="Google" id="ProtNLM"/>
    </source>
</evidence>
<reference evidence="3 4" key="1">
    <citation type="journal article" date="2010" name="Stand. Genomic Sci.">
        <title>Complete genome sequence of Streptosporangium roseum type strain (NI 9100).</title>
        <authorList>
            <person name="Nolan M."/>
            <person name="Sikorski J."/>
            <person name="Jando M."/>
            <person name="Lucas S."/>
            <person name="Lapidus A."/>
            <person name="Glavina Del Rio T."/>
            <person name="Chen F."/>
            <person name="Tice H."/>
            <person name="Pitluck S."/>
            <person name="Cheng J.F."/>
            <person name="Chertkov O."/>
            <person name="Sims D."/>
            <person name="Meincke L."/>
            <person name="Brettin T."/>
            <person name="Han C."/>
            <person name="Detter J.C."/>
            <person name="Bruce D."/>
            <person name="Goodwin L."/>
            <person name="Land M."/>
            <person name="Hauser L."/>
            <person name="Chang Y.J."/>
            <person name="Jeffries C.D."/>
            <person name="Ivanova N."/>
            <person name="Mavromatis K."/>
            <person name="Mikhailova N."/>
            <person name="Chen A."/>
            <person name="Palaniappan K."/>
            <person name="Chain P."/>
            <person name="Rohde M."/>
            <person name="Goker M."/>
            <person name="Bristow J."/>
            <person name="Eisen J.A."/>
            <person name="Markowitz V."/>
            <person name="Hugenholtz P."/>
            <person name="Kyrpides N.C."/>
            <person name="Klenk H.P."/>
        </authorList>
    </citation>
    <scope>NUCLEOTIDE SEQUENCE [LARGE SCALE GENOMIC DNA]</scope>
    <source>
        <strain evidence="4">ATCC 12428 / DSM 43021 / JCM 3005 / NI 9100</strain>
    </source>
</reference>
<keyword evidence="2" id="KW-0812">Transmembrane</keyword>
<dbReference type="Proteomes" id="UP000002029">
    <property type="component" value="Chromosome"/>
</dbReference>